<sequence length="401" mass="44027">MKNTFFLMMLGIGAVSANVQASSLYDVTPSVGLLESSPLKWSFTLSAGYDDNVNAVAKSNPVHESSSYVGFSLGSSYSNQDARTQLSYNALLGGDVYTRNMHGRTDQVIGNSSLSMQLTHAFDSTLRYTMHNSVAYTPDPNYADGISASRRQGNTFTFNTSHTVGKSLDPRWALNTNVSYSGILYSESEYQDDNREYVNIGESLSFKASERTSYLANASGQFVLRQEGYNSQNIYTTVGIQHALSPRSNVSMNVGTQIKIQQGAGTKVYPTLSGGYNRVVTDSMSISCYVSYNNESVGTYYDGRNYGSNSTWRLGVNCTQKLTHVLSLNYGASAMFSDYSDGEAGLGDHKETTYNFNVGLSWRLDRSWSVAVGYAYTNADLGGFSTPYTRNVYSINTTYTF</sequence>
<evidence type="ECO:0000256" key="1">
    <source>
        <dbReference type="SAM" id="SignalP"/>
    </source>
</evidence>
<keyword evidence="3" id="KW-1185">Reference proteome</keyword>
<dbReference type="Proteomes" id="UP000176204">
    <property type="component" value="Chromosome I"/>
</dbReference>
<gene>
    <name evidence="2" type="ORF">PYTT_0632</name>
</gene>
<proteinExistence type="predicted"/>
<feature type="chain" id="PRO_5009604470" evidence="1">
    <location>
        <begin position="22"/>
        <end position="401"/>
    </location>
</feature>
<dbReference type="OrthoDB" id="199114at2"/>
<name>A0A1H6KNI7_9BACT</name>
<reference evidence="3" key="1">
    <citation type="submission" date="2016-09" db="EMBL/GenBank/DDBJ databases">
        <authorList>
            <person name="Koehorst J."/>
        </authorList>
    </citation>
    <scope>NUCLEOTIDE SEQUENCE [LARGE SCALE GENOMIC DNA]</scope>
</reference>
<dbReference type="Pfam" id="PF06178">
    <property type="entry name" value="KdgM"/>
    <property type="match status" value="1"/>
</dbReference>
<dbReference type="SUPFAM" id="SSF56935">
    <property type="entry name" value="Porins"/>
    <property type="match status" value="1"/>
</dbReference>
<dbReference type="STRING" id="1679444.PYTT_0632"/>
<organism evidence="2 3">
    <name type="scientific">Akkermansia glycaniphila</name>
    <dbReference type="NCBI Taxonomy" id="1679444"/>
    <lineage>
        <taxon>Bacteria</taxon>
        <taxon>Pseudomonadati</taxon>
        <taxon>Verrucomicrobiota</taxon>
        <taxon>Verrucomicrobiia</taxon>
        <taxon>Verrucomicrobiales</taxon>
        <taxon>Akkermansiaceae</taxon>
        <taxon>Akkermansia</taxon>
    </lineage>
</organism>
<evidence type="ECO:0000313" key="3">
    <source>
        <dbReference type="Proteomes" id="UP000176204"/>
    </source>
</evidence>
<evidence type="ECO:0000313" key="2">
    <source>
        <dbReference type="EMBL" id="SEH77280.1"/>
    </source>
</evidence>
<dbReference type="AlphaFoldDB" id="A0A1H6KNI7"/>
<keyword evidence="1" id="KW-0732">Signal</keyword>
<dbReference type="InterPro" id="IPR009331">
    <property type="entry name" value="Oligogalacturonate-sp_porin"/>
</dbReference>
<dbReference type="KEGG" id="agl:PYTT_0632"/>
<feature type="signal peptide" evidence="1">
    <location>
        <begin position="1"/>
        <end position="21"/>
    </location>
</feature>
<protein>
    <submittedName>
        <fullName evidence="2">Oligogalacturonate-specific porin protein (Kdgm)</fullName>
    </submittedName>
</protein>
<accession>A0A1H6KNI7</accession>
<dbReference type="EMBL" id="LT629973">
    <property type="protein sequence ID" value="SEH77280.1"/>
    <property type="molecule type" value="Genomic_DNA"/>
</dbReference>
<dbReference type="RefSeq" id="WP_067777070.1">
    <property type="nucleotide sequence ID" value="NZ_LIGX01000032.1"/>
</dbReference>